<evidence type="ECO:0000259" key="1">
    <source>
        <dbReference type="SMART" id="SM00829"/>
    </source>
</evidence>
<comment type="caution">
    <text evidence="2">The sequence shown here is derived from an EMBL/GenBank/DDBJ whole genome shotgun (WGS) entry which is preliminary data.</text>
</comment>
<dbReference type="InterPro" id="IPR020843">
    <property type="entry name" value="ER"/>
</dbReference>
<dbReference type="PANTHER" id="PTHR43677:SF4">
    <property type="entry name" value="QUINONE OXIDOREDUCTASE-LIKE PROTEIN 2"/>
    <property type="match status" value="1"/>
</dbReference>
<organism evidence="2 3">
    <name type="scientific">Marinibaculum pumilum</name>
    <dbReference type="NCBI Taxonomy" id="1766165"/>
    <lineage>
        <taxon>Bacteria</taxon>
        <taxon>Pseudomonadati</taxon>
        <taxon>Pseudomonadota</taxon>
        <taxon>Alphaproteobacteria</taxon>
        <taxon>Rhodospirillales</taxon>
        <taxon>Rhodospirillaceae</taxon>
        <taxon>Marinibaculum</taxon>
    </lineage>
</organism>
<dbReference type="SMART" id="SM00829">
    <property type="entry name" value="PKS_ER"/>
    <property type="match status" value="1"/>
</dbReference>
<reference evidence="3" key="1">
    <citation type="journal article" date="2019" name="Int. J. Syst. Evol. Microbiol.">
        <title>The Global Catalogue of Microorganisms (GCM) 10K type strain sequencing project: providing services to taxonomists for standard genome sequencing and annotation.</title>
        <authorList>
            <consortium name="The Broad Institute Genomics Platform"/>
            <consortium name="The Broad Institute Genome Sequencing Center for Infectious Disease"/>
            <person name="Wu L."/>
            <person name="Ma J."/>
        </authorList>
    </citation>
    <scope>NUCLEOTIDE SEQUENCE [LARGE SCALE GENOMIC DNA]</scope>
    <source>
        <strain evidence="3">KCTC 42964</strain>
    </source>
</reference>
<dbReference type="Gene3D" id="3.90.180.10">
    <property type="entry name" value="Medium-chain alcohol dehydrogenases, catalytic domain"/>
    <property type="match status" value="1"/>
</dbReference>
<gene>
    <name evidence="2" type="ORF">ACFOGJ_08675</name>
</gene>
<dbReference type="Proteomes" id="UP001595528">
    <property type="component" value="Unassembled WGS sequence"/>
</dbReference>
<keyword evidence="3" id="KW-1185">Reference proteome</keyword>
<feature type="domain" description="Enoyl reductase (ER)" evidence="1">
    <location>
        <begin position="10"/>
        <end position="354"/>
    </location>
</feature>
<dbReference type="PANTHER" id="PTHR43677">
    <property type="entry name" value="SHORT-CHAIN DEHYDROGENASE/REDUCTASE"/>
    <property type="match status" value="1"/>
</dbReference>
<name>A0ABV7KYA4_9PROT</name>
<sequence>MKAVILKAFGAPLAVEDHPDPERGTGEVIVDVAASRVLAYASEVFSGARGYLLHLPVVPGAGAVGRVRAVGPDATRLRPGDWVYCDPVIRARDDVLAPDITLQGLSARGPGGQMLQRHFGNGGWAERLLLPTENAVPIGDIVPDDAPRWCILGMLLVPYGGLRAAGLRAGETVLVNGATGGFGGAAVAVALGMGAACVVATGRNAETLAALERVFGPRVRGLRFTGDEDADREAMIARAPGPIDCVLDLPPPAASPAWARAAVMAVRRNGRVALMGGIGMNGGGGLDLPYAWIMRNGVSIHGQWMYPREAVPEMVAMLRAGLIGLDHYRIATFPLDRVAEAVGHAAAHAGPFSLTLMCP</sequence>
<protein>
    <submittedName>
        <fullName evidence="2">Alcohol dehydrogenase catalytic domain-containing protein</fullName>
    </submittedName>
</protein>
<accession>A0ABV7KYA4</accession>
<dbReference type="InterPro" id="IPR013149">
    <property type="entry name" value="ADH-like_C"/>
</dbReference>
<dbReference type="InterPro" id="IPR011032">
    <property type="entry name" value="GroES-like_sf"/>
</dbReference>
<evidence type="ECO:0000313" key="3">
    <source>
        <dbReference type="Proteomes" id="UP001595528"/>
    </source>
</evidence>
<dbReference type="InterPro" id="IPR013154">
    <property type="entry name" value="ADH-like_N"/>
</dbReference>
<dbReference type="Gene3D" id="3.40.50.720">
    <property type="entry name" value="NAD(P)-binding Rossmann-like Domain"/>
    <property type="match status" value="1"/>
</dbReference>
<dbReference type="SUPFAM" id="SSF50129">
    <property type="entry name" value="GroES-like"/>
    <property type="match status" value="1"/>
</dbReference>
<dbReference type="SUPFAM" id="SSF51735">
    <property type="entry name" value="NAD(P)-binding Rossmann-fold domains"/>
    <property type="match status" value="1"/>
</dbReference>
<dbReference type="Pfam" id="PF00107">
    <property type="entry name" value="ADH_zinc_N"/>
    <property type="match status" value="1"/>
</dbReference>
<dbReference type="InterPro" id="IPR036291">
    <property type="entry name" value="NAD(P)-bd_dom_sf"/>
</dbReference>
<dbReference type="RefSeq" id="WP_379899467.1">
    <property type="nucleotide sequence ID" value="NZ_JBHRTR010000021.1"/>
</dbReference>
<evidence type="ECO:0000313" key="2">
    <source>
        <dbReference type="EMBL" id="MFC3227300.1"/>
    </source>
</evidence>
<dbReference type="EMBL" id="JBHRTR010000021">
    <property type="protein sequence ID" value="MFC3227300.1"/>
    <property type="molecule type" value="Genomic_DNA"/>
</dbReference>
<proteinExistence type="predicted"/>
<dbReference type="Pfam" id="PF08240">
    <property type="entry name" value="ADH_N"/>
    <property type="match status" value="1"/>
</dbReference>
<dbReference type="InterPro" id="IPR051397">
    <property type="entry name" value="Zn-ADH-like_protein"/>
</dbReference>